<feature type="transmembrane region" description="Helical" evidence="1">
    <location>
        <begin position="6"/>
        <end position="29"/>
    </location>
</feature>
<dbReference type="InterPro" id="IPR018729">
    <property type="entry name" value="DUF2269_transmembrane"/>
</dbReference>
<keyword evidence="3" id="KW-1185">Reference proteome</keyword>
<keyword evidence="1" id="KW-1133">Transmembrane helix</keyword>
<keyword evidence="1" id="KW-0812">Transmembrane</keyword>
<gene>
    <name evidence="2" type="ORF">JGI8_01027</name>
</gene>
<comment type="caution">
    <text evidence="2">The sequence shown here is derived from an EMBL/GenBank/DDBJ whole genome shotgun (WGS) entry which is preliminary data.</text>
</comment>
<keyword evidence="1" id="KW-0472">Membrane</keyword>
<dbReference type="RefSeq" id="WP_047133475.1">
    <property type="nucleotide sequence ID" value="NZ_CZVI01000011.1"/>
</dbReference>
<dbReference type="Proteomes" id="UP000182200">
    <property type="component" value="Unassembled WGS sequence"/>
</dbReference>
<evidence type="ECO:0000313" key="3">
    <source>
        <dbReference type="Proteomes" id="UP000182200"/>
    </source>
</evidence>
<evidence type="ECO:0000313" key="2">
    <source>
        <dbReference type="EMBL" id="CUS86696.1"/>
    </source>
</evidence>
<proteinExistence type="predicted"/>
<dbReference type="EMBL" id="CZVI01000011">
    <property type="protein sequence ID" value="CUS86696.1"/>
    <property type="molecule type" value="Genomic_DNA"/>
</dbReference>
<evidence type="ECO:0000256" key="1">
    <source>
        <dbReference type="SAM" id="Phobius"/>
    </source>
</evidence>
<reference evidence="2 3" key="1">
    <citation type="submission" date="2015-11" db="EMBL/GenBank/DDBJ databases">
        <authorList>
            <person name="Varghese N."/>
        </authorList>
    </citation>
    <scope>NUCLEOTIDE SEQUENCE [LARGE SCALE GENOMIC DNA]</scope>
    <source>
        <strain evidence="2 3">JGI-8</strain>
    </source>
</reference>
<sequence>MYLALKISLFFHILSAMLIAVSAFGFPVVESALRKENSFSLHKLSLNFSRLARVGGILAIITGIYNWISIGGAPRWLIVKLILFLWFVISGIFVGVKYISKRESILESKAIPSEELLKINKAIETYAYVNLGVFIVIVFLAVFKPF</sequence>
<organism evidence="2 3">
    <name type="scientific">Candidatus Kryptonium thompsonii</name>
    <dbReference type="NCBI Taxonomy" id="1633631"/>
    <lineage>
        <taxon>Bacteria</taxon>
        <taxon>Pseudomonadati</taxon>
        <taxon>Candidatus Kryptoniota</taxon>
        <taxon>Candidatus Kryptonium</taxon>
    </lineage>
</organism>
<protein>
    <submittedName>
        <fullName evidence="2">Predicted integral membrane protein (DUF2269)</fullName>
    </submittedName>
</protein>
<feature type="transmembrane region" description="Helical" evidence="1">
    <location>
        <begin position="50"/>
        <end position="70"/>
    </location>
</feature>
<name>A0ABP2AVI6_9BACT</name>
<accession>A0ABP2AVI6</accession>
<feature type="transmembrane region" description="Helical" evidence="1">
    <location>
        <begin position="125"/>
        <end position="143"/>
    </location>
</feature>
<dbReference type="Pfam" id="PF10027">
    <property type="entry name" value="DUF2269"/>
    <property type="match status" value="1"/>
</dbReference>
<feature type="transmembrane region" description="Helical" evidence="1">
    <location>
        <begin position="76"/>
        <end position="99"/>
    </location>
</feature>